<sequence>MQLLFGIPTNKYSSLIPTTFPENVSQLMKVFFCLHYSYKYNYFSISCWQSLPYNRPTFCELYEQINKIIEIMIYIIWNQMKKVILHWDKEIRDCERVMLELIIAQNNQRFELEK</sequence>
<gene>
    <name evidence="1" type="ORF">QYT958_LOCUS18736</name>
</gene>
<evidence type="ECO:0000313" key="1">
    <source>
        <dbReference type="EMBL" id="CAF4717256.1"/>
    </source>
</evidence>
<dbReference type="AlphaFoldDB" id="A0A821JAT3"/>
<comment type="caution">
    <text evidence="1">The sequence shown here is derived from an EMBL/GenBank/DDBJ whole genome shotgun (WGS) entry which is preliminary data.</text>
</comment>
<accession>A0A821JAT3</accession>
<evidence type="ECO:0000313" key="2">
    <source>
        <dbReference type="Proteomes" id="UP000663848"/>
    </source>
</evidence>
<organism evidence="1 2">
    <name type="scientific">Rotaria socialis</name>
    <dbReference type="NCBI Taxonomy" id="392032"/>
    <lineage>
        <taxon>Eukaryota</taxon>
        <taxon>Metazoa</taxon>
        <taxon>Spiralia</taxon>
        <taxon>Gnathifera</taxon>
        <taxon>Rotifera</taxon>
        <taxon>Eurotatoria</taxon>
        <taxon>Bdelloidea</taxon>
        <taxon>Philodinida</taxon>
        <taxon>Philodinidae</taxon>
        <taxon>Rotaria</taxon>
    </lineage>
</organism>
<reference evidence="1" key="1">
    <citation type="submission" date="2021-02" db="EMBL/GenBank/DDBJ databases">
        <authorList>
            <person name="Nowell W R."/>
        </authorList>
    </citation>
    <scope>NUCLEOTIDE SEQUENCE</scope>
</reference>
<dbReference type="EMBL" id="CAJOBR010003000">
    <property type="protein sequence ID" value="CAF4717256.1"/>
    <property type="molecule type" value="Genomic_DNA"/>
</dbReference>
<protein>
    <submittedName>
        <fullName evidence="1">Uncharacterized protein</fullName>
    </submittedName>
</protein>
<proteinExistence type="predicted"/>
<name>A0A821JAT3_9BILA</name>
<dbReference type="Proteomes" id="UP000663848">
    <property type="component" value="Unassembled WGS sequence"/>
</dbReference>